<dbReference type="FunFam" id="1.10.132.60:FF:000001">
    <property type="entry name" value="DNA polymerase"/>
    <property type="match status" value="1"/>
</dbReference>
<evidence type="ECO:0000256" key="16">
    <source>
        <dbReference type="ARBA" id="ARBA00023004"/>
    </source>
</evidence>
<keyword evidence="8" id="KW-0540">Nuclease</keyword>
<dbReference type="AlphaFoldDB" id="A0AA40HEZ4"/>
<dbReference type="Pfam" id="PF24055">
    <property type="entry name" value="POL3_N"/>
    <property type="match status" value="1"/>
</dbReference>
<evidence type="ECO:0000256" key="6">
    <source>
        <dbReference type="ARBA" id="ARBA00022695"/>
    </source>
</evidence>
<evidence type="ECO:0000259" key="23">
    <source>
        <dbReference type="Pfam" id="PF00136"/>
    </source>
</evidence>
<comment type="subcellular location">
    <subcellularLocation>
        <location evidence="2 21">Nucleus</location>
    </subcellularLocation>
</comment>
<dbReference type="GO" id="GO:0043625">
    <property type="term" value="C:delta DNA polymerase complex"/>
    <property type="evidence" value="ECO:0007669"/>
    <property type="project" value="UniProtKB-ARBA"/>
</dbReference>
<reference evidence="27" key="1">
    <citation type="submission" date="2023-06" db="EMBL/GenBank/DDBJ databases">
        <title>Reference genome for the Northern bat (Eptesicus nilssonii), a most northern bat species.</title>
        <authorList>
            <person name="Laine V.N."/>
            <person name="Pulliainen A.T."/>
            <person name="Lilley T.M."/>
        </authorList>
    </citation>
    <scope>NUCLEOTIDE SEQUENCE</scope>
    <source>
        <strain evidence="27">BLF_Eptnil</strain>
        <tissue evidence="27">Kidney</tissue>
    </source>
</reference>
<dbReference type="PROSITE" id="PS00116">
    <property type="entry name" value="DNA_POLYMERASE_B"/>
    <property type="match status" value="1"/>
</dbReference>
<evidence type="ECO:0000259" key="25">
    <source>
        <dbReference type="Pfam" id="PF14260"/>
    </source>
</evidence>
<keyword evidence="13 21" id="KW-0862">Zinc</keyword>
<evidence type="ECO:0000256" key="8">
    <source>
        <dbReference type="ARBA" id="ARBA00022722"/>
    </source>
</evidence>
<dbReference type="InterPro" id="IPR006133">
    <property type="entry name" value="DNA-dir_DNA_pol_B_exonuc"/>
</dbReference>
<evidence type="ECO:0000259" key="24">
    <source>
        <dbReference type="Pfam" id="PF03104"/>
    </source>
</evidence>
<dbReference type="EC" id="2.7.7.7" evidence="21"/>
<evidence type="ECO:0000256" key="19">
    <source>
        <dbReference type="ARBA" id="ARBA00023242"/>
    </source>
</evidence>
<dbReference type="GO" id="GO:0003677">
    <property type="term" value="F:DNA binding"/>
    <property type="evidence" value="ECO:0007669"/>
    <property type="project" value="UniProtKB-KW"/>
</dbReference>
<keyword evidence="12" id="KW-0378">Hydrolase</keyword>
<dbReference type="InterPro" id="IPR006172">
    <property type="entry name" value="DNA-dir_DNA_pol_B"/>
</dbReference>
<dbReference type="InterPro" id="IPR042087">
    <property type="entry name" value="DNA_pol_B_thumb"/>
</dbReference>
<organism evidence="27 28">
    <name type="scientific">Cnephaeus nilssonii</name>
    <name type="common">Northern bat</name>
    <name type="synonym">Eptesicus nilssonii</name>
    <dbReference type="NCBI Taxonomy" id="3371016"/>
    <lineage>
        <taxon>Eukaryota</taxon>
        <taxon>Metazoa</taxon>
        <taxon>Chordata</taxon>
        <taxon>Craniata</taxon>
        <taxon>Vertebrata</taxon>
        <taxon>Euteleostomi</taxon>
        <taxon>Mammalia</taxon>
        <taxon>Eutheria</taxon>
        <taxon>Laurasiatheria</taxon>
        <taxon>Chiroptera</taxon>
        <taxon>Yangochiroptera</taxon>
        <taxon>Vespertilionidae</taxon>
        <taxon>Cnephaeus</taxon>
    </lineage>
</organism>
<dbReference type="GO" id="GO:0006297">
    <property type="term" value="P:nucleotide-excision repair, DNA gap filling"/>
    <property type="evidence" value="ECO:0007669"/>
    <property type="project" value="TreeGrafter"/>
</dbReference>
<dbReference type="CDD" id="cd05777">
    <property type="entry name" value="DNA_polB_delta_exo"/>
    <property type="match status" value="1"/>
</dbReference>
<feature type="domain" description="C4-type zinc-finger of DNA polymerase delta" evidence="25">
    <location>
        <begin position="1160"/>
        <end position="1202"/>
    </location>
</feature>
<dbReference type="InterPro" id="IPR036397">
    <property type="entry name" value="RNaseH_sf"/>
</dbReference>
<keyword evidence="7 21" id="KW-0235">DNA replication</keyword>
<dbReference type="EMBL" id="JAULJE010000021">
    <property type="protein sequence ID" value="KAK1329918.1"/>
    <property type="molecule type" value="Genomic_DNA"/>
</dbReference>
<dbReference type="Gene3D" id="3.90.1600.10">
    <property type="entry name" value="Palm domain of DNA polymerase"/>
    <property type="match status" value="1"/>
</dbReference>
<evidence type="ECO:0000256" key="1">
    <source>
        <dbReference type="ARBA" id="ARBA00001966"/>
    </source>
</evidence>
<dbReference type="SUPFAM" id="SSF56672">
    <property type="entry name" value="DNA/RNA polymerases"/>
    <property type="match status" value="1"/>
</dbReference>
<keyword evidence="19 21" id="KW-0539">Nucleus</keyword>
<feature type="domain" description="DNA polymerase delta/zeta catalytic subunit N-terminal" evidence="26">
    <location>
        <begin position="162"/>
        <end position="239"/>
    </location>
</feature>
<dbReference type="Gene3D" id="1.10.132.60">
    <property type="entry name" value="DNA polymerase family B, C-terminal domain"/>
    <property type="match status" value="1"/>
</dbReference>
<keyword evidence="14" id="KW-0269">Exonuclease</keyword>
<evidence type="ECO:0000256" key="3">
    <source>
        <dbReference type="ARBA" id="ARBA00005755"/>
    </source>
</evidence>
<dbReference type="SMART" id="SM00486">
    <property type="entry name" value="POLBc"/>
    <property type="match status" value="1"/>
</dbReference>
<dbReference type="InterPro" id="IPR017964">
    <property type="entry name" value="DNA-dir_DNA_pol_B_CS"/>
</dbReference>
<evidence type="ECO:0000256" key="21">
    <source>
        <dbReference type="RuleBase" id="RU000442"/>
    </source>
</evidence>
<feature type="domain" description="DNA-directed DNA polymerase family B exonuclease" evidence="24">
    <location>
        <begin position="262"/>
        <end position="526"/>
    </location>
</feature>
<keyword evidence="18 21" id="KW-0238">DNA-binding</keyword>
<keyword evidence="28" id="KW-1185">Reference proteome</keyword>
<dbReference type="GO" id="GO:0008296">
    <property type="term" value="F:3'-5'-DNA exonuclease activity"/>
    <property type="evidence" value="ECO:0007669"/>
    <property type="project" value="TreeGrafter"/>
</dbReference>
<dbReference type="FunFam" id="3.30.420.10:FF:000351">
    <property type="entry name" value="DNA polymerase"/>
    <property type="match status" value="1"/>
</dbReference>
<dbReference type="FunFam" id="3.30.342.10:FF:000003">
    <property type="entry name" value="DNA polymerase"/>
    <property type="match status" value="1"/>
</dbReference>
<dbReference type="GO" id="GO:0003887">
    <property type="term" value="F:DNA-directed DNA polymerase activity"/>
    <property type="evidence" value="ECO:0007669"/>
    <property type="project" value="UniProtKB-KW"/>
</dbReference>
<keyword evidence="16 21" id="KW-0408">Iron</keyword>
<evidence type="ECO:0000256" key="15">
    <source>
        <dbReference type="ARBA" id="ARBA00022932"/>
    </source>
</evidence>
<evidence type="ECO:0000256" key="9">
    <source>
        <dbReference type="ARBA" id="ARBA00022723"/>
    </source>
</evidence>
<evidence type="ECO:0000256" key="14">
    <source>
        <dbReference type="ARBA" id="ARBA00022839"/>
    </source>
</evidence>
<dbReference type="InterPro" id="IPR025687">
    <property type="entry name" value="Znf-C4pol"/>
</dbReference>
<feature type="compositionally biased region" description="Acidic residues" evidence="22">
    <location>
        <begin position="36"/>
        <end position="47"/>
    </location>
</feature>
<feature type="domain" description="DNA-directed DNA polymerase family B multifunctional" evidence="23">
    <location>
        <begin position="607"/>
        <end position="1066"/>
    </location>
</feature>
<evidence type="ECO:0000313" key="27">
    <source>
        <dbReference type="EMBL" id="KAK1329918.1"/>
    </source>
</evidence>
<keyword evidence="10" id="KW-0228">DNA excision</keyword>
<evidence type="ECO:0000256" key="2">
    <source>
        <dbReference type="ARBA" id="ARBA00004123"/>
    </source>
</evidence>
<evidence type="ECO:0000256" key="13">
    <source>
        <dbReference type="ARBA" id="ARBA00022833"/>
    </source>
</evidence>
<keyword evidence="6 21" id="KW-0548">Nucleotidyltransferase</keyword>
<evidence type="ECO:0000256" key="11">
    <source>
        <dbReference type="ARBA" id="ARBA00022771"/>
    </source>
</evidence>
<dbReference type="FunFam" id="1.10.287.690:FF:000001">
    <property type="entry name" value="DNA polymerase"/>
    <property type="match status" value="1"/>
</dbReference>
<comment type="catalytic activity">
    <reaction evidence="20 21">
        <text>DNA(n) + a 2'-deoxyribonucleoside 5'-triphosphate = DNA(n+1) + diphosphate</text>
        <dbReference type="Rhea" id="RHEA:22508"/>
        <dbReference type="Rhea" id="RHEA-COMP:17339"/>
        <dbReference type="Rhea" id="RHEA-COMP:17340"/>
        <dbReference type="ChEBI" id="CHEBI:33019"/>
        <dbReference type="ChEBI" id="CHEBI:61560"/>
        <dbReference type="ChEBI" id="CHEBI:173112"/>
        <dbReference type="EC" id="2.7.7.7"/>
    </reaction>
</comment>
<dbReference type="PRINTS" id="PR00106">
    <property type="entry name" value="DNAPOLB"/>
</dbReference>
<comment type="similarity">
    <text evidence="3 21">Belongs to the DNA polymerase type-B family.</text>
</comment>
<dbReference type="GO" id="GO:0006287">
    <property type="term" value="P:base-excision repair, gap-filling"/>
    <property type="evidence" value="ECO:0007669"/>
    <property type="project" value="TreeGrafter"/>
</dbReference>
<dbReference type="InterPro" id="IPR012337">
    <property type="entry name" value="RNaseH-like_sf"/>
</dbReference>
<evidence type="ECO:0000256" key="18">
    <source>
        <dbReference type="ARBA" id="ARBA00023125"/>
    </source>
</evidence>
<gene>
    <name evidence="27" type="ORF">QTO34_010101</name>
</gene>
<protein>
    <recommendedName>
        <fullName evidence="21">DNA polymerase</fullName>
        <ecNumber evidence="21">2.7.7.7</ecNumber>
    </recommendedName>
</protein>
<keyword evidence="9 21" id="KW-0479">Metal-binding</keyword>
<comment type="caution">
    <text evidence="27">The sequence shown here is derived from an EMBL/GenBank/DDBJ whole genome shotgun (WGS) entry which is preliminary data.</text>
</comment>
<dbReference type="InterPro" id="IPR050240">
    <property type="entry name" value="DNA_pol_type-B"/>
</dbReference>
<keyword evidence="17 21" id="KW-0411">Iron-sulfur</keyword>
<keyword evidence="5 21" id="KW-0808">Transferase</keyword>
<keyword evidence="11 21" id="KW-0863">Zinc-finger</keyword>
<evidence type="ECO:0000256" key="4">
    <source>
        <dbReference type="ARBA" id="ARBA00022485"/>
    </source>
</evidence>
<dbReference type="Pfam" id="PF14260">
    <property type="entry name" value="zf-C4pol"/>
    <property type="match status" value="1"/>
</dbReference>
<sequence length="1227" mass="135621">MYDKRRPGPGAGAGAPPKRARGGLWDEDEAPRPSQFEEELALMEEMEAERRLQELEEELQSAQEGAAERETWSGSPRTPALLASELRALLPDSQRCPLASALPTPLDPQTEPLIFQQLEIDHYVGPAQPLPGAPPPSHSSVPVLRAFGVTDEGVSVCCHIHGFAPYFYTPAPPGFGPEHLGDLQRELNGAISRDQRAGKELKGPAVLAVELCSRESMFGYHGRGPSPFLRITLALPRLVAPARRLLEQGVRVAGLGTPSFAPYEANVDFEIRFMVDADIVGCNWLELPAGKYVLRPEGKVGTCQGCGTEPGTQQPLTRLSPQATLCQLEADVLWSDVVSHPPEGEWQRIAPLRVLSFDIECAGRKGIFPEPERDPVIQICSLGLRWGEPEPFLRLALTLRPCAPILGAQVQSYEREEELLQAWSNFICTVDPDVITGYNIQNFDLPYLITRAQHLKLPPAVPSGAGVPLPGPVAGLRSTIRDSSFQSKQTGRRDSKVVSMVGRVQMDMLQVLLREYKLRSYTLNAVSFHFLGEQKEDVQHSIITDLQTPALSLPPDAIGACPQNGNDQTRRRLAVYCLKDAFLPLRLLERLMVLVNAMEMARVTGVPLGYLLTRGQQVKVVSQLLRQAMREGLLMPVVKTEGGEDYTGATVIEPLKGYYDVPITTLDFSSLYPSIMMAHNLCYTTLLRPGAAQKLGLTEDQFIKTPTGDEFVKTSVRKGLLPQILENLLSARKRAKAELAKETDPLRRQVLDGRQLALKVSANSVYGFTGAQVGKLPCLEISQSVTGFGRQMIEKTKQLVESKYTVENGYSASAKVRGHPARCPEWAWCGEHGASRSHAPPHQVVYGDTDSVMCRFGVSSVAEAMALGREAADWVSGHFPSPIRLEFEKVYFPYLLISKKRYAGLLFSSRPDTHDRMDCKGLEAVRRDNCPLVANLVTASLRRLLIDRDPAGAVSHAQDVISDLLCNRIDISQLVITKELTRAAADYAGKQAHVELAERMRKRDPGSAPSLGDRVPYVIIGAAKGVAAYMKSEDPLFVLEHSLPIDTQYYLEQQLAKPLLRIFEPILGEGRAEAVLLRGDHTRCKTVLTGKVGGLLAFAKRQSCCIGCRTVLSHQGAVCKYCKPRESELYQKEVRLGEGWGEGPAWAAAEPPVRPSVRPQVSHLNALEERFSRLWTQCQRCQGSLHEDVICTSRDCPIFYMRKKVRKDLEDQEQLLRRFGPPGPEAW</sequence>
<evidence type="ECO:0000256" key="17">
    <source>
        <dbReference type="ARBA" id="ARBA00023014"/>
    </source>
</evidence>
<dbReference type="InterPro" id="IPR023211">
    <property type="entry name" value="DNA_pol_palm_dom_sf"/>
</dbReference>
<proteinExistence type="inferred from homology"/>
<dbReference type="GO" id="GO:0045004">
    <property type="term" value="P:DNA replication proofreading"/>
    <property type="evidence" value="ECO:0007669"/>
    <property type="project" value="TreeGrafter"/>
</dbReference>
<evidence type="ECO:0000259" key="26">
    <source>
        <dbReference type="Pfam" id="PF24055"/>
    </source>
</evidence>
<feature type="region of interest" description="Disordered" evidence="22">
    <location>
        <begin position="1"/>
        <end position="77"/>
    </location>
</feature>
<evidence type="ECO:0000256" key="5">
    <source>
        <dbReference type="ARBA" id="ARBA00022679"/>
    </source>
</evidence>
<dbReference type="PANTHER" id="PTHR10322">
    <property type="entry name" value="DNA POLYMERASE CATALYTIC SUBUNIT"/>
    <property type="match status" value="1"/>
</dbReference>
<dbReference type="SUPFAM" id="SSF53098">
    <property type="entry name" value="Ribonuclease H-like"/>
    <property type="match status" value="1"/>
</dbReference>
<dbReference type="Pfam" id="PF03104">
    <property type="entry name" value="DNA_pol_B_exo1"/>
    <property type="match status" value="1"/>
</dbReference>
<keyword evidence="4 21" id="KW-0004">4Fe-4S</keyword>
<dbReference type="Proteomes" id="UP001177744">
    <property type="component" value="Unassembled WGS sequence"/>
</dbReference>
<dbReference type="InterPro" id="IPR056435">
    <property type="entry name" value="DPOD/Z_N"/>
</dbReference>
<accession>A0AA40HEZ4</accession>
<dbReference type="Gene3D" id="3.30.342.10">
    <property type="entry name" value="DNA Polymerase, chain B, domain 1"/>
    <property type="match status" value="1"/>
</dbReference>
<dbReference type="PANTHER" id="PTHR10322:SF23">
    <property type="entry name" value="DNA POLYMERASE DELTA CATALYTIC SUBUNIT"/>
    <property type="match status" value="1"/>
</dbReference>
<dbReference type="Gene3D" id="3.30.420.10">
    <property type="entry name" value="Ribonuclease H-like superfamily/Ribonuclease H"/>
    <property type="match status" value="1"/>
</dbReference>
<evidence type="ECO:0000256" key="10">
    <source>
        <dbReference type="ARBA" id="ARBA00022769"/>
    </source>
</evidence>
<evidence type="ECO:0000256" key="20">
    <source>
        <dbReference type="ARBA" id="ARBA00049244"/>
    </source>
</evidence>
<evidence type="ECO:0000313" key="28">
    <source>
        <dbReference type="Proteomes" id="UP001177744"/>
    </source>
</evidence>
<dbReference type="CDD" id="cd05533">
    <property type="entry name" value="POLBc_delta"/>
    <property type="match status" value="1"/>
</dbReference>
<dbReference type="InterPro" id="IPR043502">
    <property type="entry name" value="DNA/RNA_pol_sf"/>
</dbReference>
<dbReference type="Pfam" id="PF00136">
    <property type="entry name" value="DNA_pol_B"/>
    <property type="match status" value="1"/>
</dbReference>
<evidence type="ECO:0000256" key="12">
    <source>
        <dbReference type="ARBA" id="ARBA00022801"/>
    </source>
</evidence>
<keyword evidence="15 21" id="KW-0239">DNA-directed DNA polymerase</keyword>
<evidence type="ECO:0000256" key="22">
    <source>
        <dbReference type="SAM" id="MobiDB-lite"/>
    </source>
</evidence>
<dbReference type="Gene3D" id="1.10.287.690">
    <property type="entry name" value="Helix hairpin bin"/>
    <property type="match status" value="1"/>
</dbReference>
<evidence type="ECO:0000256" key="7">
    <source>
        <dbReference type="ARBA" id="ARBA00022705"/>
    </source>
</evidence>
<dbReference type="GO" id="GO:0000166">
    <property type="term" value="F:nucleotide binding"/>
    <property type="evidence" value="ECO:0007669"/>
    <property type="project" value="InterPro"/>
</dbReference>
<comment type="cofactor">
    <cofactor evidence="1 21">
        <name>[4Fe-4S] cluster</name>
        <dbReference type="ChEBI" id="CHEBI:49883"/>
    </cofactor>
</comment>
<dbReference type="InterPro" id="IPR006134">
    <property type="entry name" value="DNA-dir_DNA_pol_B_multi_dom"/>
</dbReference>
<dbReference type="GO" id="GO:0051539">
    <property type="term" value="F:4 iron, 4 sulfur cluster binding"/>
    <property type="evidence" value="ECO:0007669"/>
    <property type="project" value="UniProtKB-KW"/>
</dbReference>
<dbReference type="GO" id="GO:0008270">
    <property type="term" value="F:zinc ion binding"/>
    <property type="evidence" value="ECO:0007669"/>
    <property type="project" value="UniProtKB-KW"/>
</dbReference>
<name>A0AA40HEZ4_CNENI</name>